<gene>
    <name evidence="5" type="ORF">AVDCRST_MAG07-818</name>
</gene>
<dbReference type="InterPro" id="IPR027417">
    <property type="entry name" value="P-loop_NTPase"/>
</dbReference>
<dbReference type="AlphaFoldDB" id="A0A6J4KTX7"/>
<dbReference type="InterPro" id="IPR000523">
    <property type="entry name" value="Mg_chelatse_chII-like_cat_dom"/>
</dbReference>
<dbReference type="GO" id="GO:0005524">
    <property type="term" value="F:ATP binding"/>
    <property type="evidence" value="ECO:0007669"/>
    <property type="project" value="UniProtKB-KW"/>
</dbReference>
<comment type="similarity">
    <text evidence="1">Belongs to the Mg-chelatase subunits D/I family. ComM subfamily.</text>
</comment>
<protein>
    <submittedName>
        <fullName evidence="5">MG(2+) CHELATASE FAMILY PROTEIN / ComM-related protein</fullName>
    </submittedName>
</protein>
<evidence type="ECO:0000256" key="3">
    <source>
        <dbReference type="ARBA" id="ARBA00022840"/>
    </source>
</evidence>
<dbReference type="PANTHER" id="PTHR32039">
    <property type="entry name" value="MAGNESIUM-CHELATASE SUBUNIT CHLI"/>
    <property type="match status" value="1"/>
</dbReference>
<evidence type="ECO:0000259" key="4">
    <source>
        <dbReference type="SMART" id="SM00382"/>
    </source>
</evidence>
<dbReference type="PANTHER" id="PTHR32039:SF7">
    <property type="entry name" value="COMPETENCE PROTEIN COMM"/>
    <property type="match status" value="1"/>
</dbReference>
<evidence type="ECO:0000256" key="1">
    <source>
        <dbReference type="ARBA" id="ARBA00006354"/>
    </source>
</evidence>
<dbReference type="SUPFAM" id="SSF52540">
    <property type="entry name" value="P-loop containing nucleoside triphosphate hydrolases"/>
    <property type="match status" value="1"/>
</dbReference>
<dbReference type="InterPro" id="IPR003593">
    <property type="entry name" value="AAA+_ATPase"/>
</dbReference>
<dbReference type="PRINTS" id="PR01657">
    <property type="entry name" value="MCMFAMILY"/>
</dbReference>
<dbReference type="InterPro" id="IPR020568">
    <property type="entry name" value="Ribosomal_Su5_D2-typ_SF"/>
</dbReference>
<proteinExistence type="inferred from homology"/>
<reference evidence="5" key="1">
    <citation type="submission" date="2020-02" db="EMBL/GenBank/DDBJ databases">
        <authorList>
            <person name="Meier V. D."/>
        </authorList>
    </citation>
    <scope>NUCLEOTIDE SEQUENCE</scope>
    <source>
        <strain evidence="5">AVDCRST_MAG07</strain>
    </source>
</reference>
<sequence length="508" mass="53277">MALARAFAVALVGVEGQVVEVEADLAQGLPGLTVIGLPDAALAEARDRVRAAIVNSGHSWPSRRITLALSPAWLPKRGSGFDLALAAAVLSADGVVAAASLHGRVLLGELGLDGRVRPVRGVLPAALTARRAGIERLVVSSDNLREAHLVPGLTARGVGCLRDLVALLRGEDYDESVPPAPVRLPVERPDLADVVGQVSGRTAVEVAAAGGHHALLLGPPGSGKTMLAERLPGLLPPLSRQEALEVTAVHSVAGLLPEGEPLVELPPFQDPHHTATVASIVGGGSGIARPGAASLAHRGVLFLDEAPEFSSRVLDALRQPLESGRLSITRVGGTAVYPAAFSLLLAANPCPCAKPDGDCSCPPDTRRRYLARLSGPLLDRVDMHVEVPQITLTELLADSGHTETTAVVAARVRAARARARSRLAGTPWRTNSQVPAVELRRRWPLPRTSTATADVALDRGRLTARGYGRVLRLAWTLADLQECDRPGPEHVDHALRFRLGTAVGELAA</sequence>
<dbReference type="InterPro" id="IPR014721">
    <property type="entry name" value="Ribsml_uS5_D2-typ_fold_subgr"/>
</dbReference>
<dbReference type="Gene3D" id="3.40.50.300">
    <property type="entry name" value="P-loop containing nucleotide triphosphate hydrolases"/>
    <property type="match status" value="1"/>
</dbReference>
<evidence type="ECO:0000256" key="2">
    <source>
        <dbReference type="ARBA" id="ARBA00022741"/>
    </source>
</evidence>
<dbReference type="SUPFAM" id="SSF54211">
    <property type="entry name" value="Ribosomal protein S5 domain 2-like"/>
    <property type="match status" value="1"/>
</dbReference>
<organism evidence="5">
    <name type="scientific">uncultured Frankineae bacterium</name>
    <dbReference type="NCBI Taxonomy" id="437475"/>
    <lineage>
        <taxon>Bacteria</taxon>
        <taxon>Bacillati</taxon>
        <taxon>Actinomycetota</taxon>
        <taxon>Actinomycetes</taxon>
        <taxon>Frankiales</taxon>
        <taxon>environmental samples</taxon>
    </lineage>
</organism>
<dbReference type="Gene3D" id="3.30.230.10">
    <property type="match status" value="1"/>
</dbReference>
<dbReference type="InterPro" id="IPR001208">
    <property type="entry name" value="MCM_dom"/>
</dbReference>
<feature type="domain" description="AAA+ ATPase" evidence="4">
    <location>
        <begin position="210"/>
        <end position="391"/>
    </location>
</feature>
<dbReference type="GO" id="GO:0003677">
    <property type="term" value="F:DNA binding"/>
    <property type="evidence" value="ECO:0007669"/>
    <property type="project" value="InterPro"/>
</dbReference>
<dbReference type="InterPro" id="IPR004482">
    <property type="entry name" value="Mg_chelat-rel"/>
</dbReference>
<dbReference type="Pfam" id="PF13541">
    <property type="entry name" value="ChlI"/>
    <property type="match status" value="1"/>
</dbReference>
<dbReference type="InterPro" id="IPR025158">
    <property type="entry name" value="Mg_chelat-rel_C"/>
</dbReference>
<name>A0A6J4KTX7_9ACTN</name>
<evidence type="ECO:0000313" key="5">
    <source>
        <dbReference type="EMBL" id="CAA9314721.1"/>
    </source>
</evidence>
<dbReference type="SMART" id="SM00382">
    <property type="entry name" value="AAA"/>
    <property type="match status" value="1"/>
</dbReference>
<keyword evidence="3" id="KW-0067">ATP-binding</keyword>
<dbReference type="Pfam" id="PF01078">
    <property type="entry name" value="Mg_chelatase"/>
    <property type="match status" value="1"/>
</dbReference>
<dbReference type="EMBL" id="CADCUB010000044">
    <property type="protein sequence ID" value="CAA9314721.1"/>
    <property type="molecule type" value="Genomic_DNA"/>
</dbReference>
<accession>A0A6J4KTX7</accession>
<dbReference type="Pfam" id="PF13335">
    <property type="entry name" value="Mg_chelatase_C"/>
    <property type="match status" value="1"/>
</dbReference>
<dbReference type="NCBIfam" id="TIGR00368">
    <property type="entry name" value="YifB family Mg chelatase-like AAA ATPase"/>
    <property type="match status" value="1"/>
</dbReference>
<dbReference type="InterPro" id="IPR045006">
    <property type="entry name" value="CHLI-like"/>
</dbReference>
<keyword evidence="2" id="KW-0547">Nucleotide-binding</keyword>